<feature type="compositionally biased region" description="Acidic residues" evidence="4">
    <location>
        <begin position="491"/>
        <end position="502"/>
    </location>
</feature>
<feature type="compositionally biased region" description="Acidic residues" evidence="4">
    <location>
        <begin position="331"/>
        <end position="342"/>
    </location>
</feature>
<feature type="compositionally biased region" description="Polar residues" evidence="4">
    <location>
        <begin position="53"/>
        <end position="64"/>
    </location>
</feature>
<evidence type="ECO:0000256" key="2">
    <source>
        <dbReference type="ARBA" id="ARBA00023242"/>
    </source>
</evidence>
<sequence length="502" mass="53542">MFGAKRKARKIQVSEEHDEPVGAAASAPEEPMNDASPPAMSPSTVKFTRRPVKSSSLRKSINVTDDTDTAASAPLAEEDDEEDARPAVIRPAVSRSGSTRTKKKGASSRLSFGVTDDAPDASDPTPYLTPKKNPAAATLTQRATENSALRASSSATRQLPTRSFGAEAVERPTYSKEYLEELQSSTPNTPATLDTLSIHDDDDVMALDASELEGAVFVPSADATLSTTGSAPRHILTATEIREKKERRARLAKEGNAYNSDASDNDKNYISLLPKKKKADTRLIAEDEDLGEGYDEFVEDGRLELGTRGASEAKRRQRREMAALINTAEGASDEDGEDDSDSDAERKAAYEAAQTRAAMDGLRGVVAAEDESAAGVGRLVIPKMKPLPTLSDSVARMQAMVAGMEAQVAVKRARIEAIQREKEEIIAREGEVQAVLNQAGVKYQAAMGIASEAPLNPEVLAAQSPLRKPGGVGAGERGLESFGTPTRLEDGDGMEGIEEGSR</sequence>
<keyword evidence="2" id="KW-0539">Nucleus</keyword>
<comment type="subcellular location">
    <subcellularLocation>
        <location evidence="1">Nucleus</location>
    </subcellularLocation>
</comment>
<organism evidence="5 6">
    <name type="scientific">Gnomoniopsis smithogilvyi</name>
    <dbReference type="NCBI Taxonomy" id="1191159"/>
    <lineage>
        <taxon>Eukaryota</taxon>
        <taxon>Fungi</taxon>
        <taxon>Dikarya</taxon>
        <taxon>Ascomycota</taxon>
        <taxon>Pezizomycotina</taxon>
        <taxon>Sordariomycetes</taxon>
        <taxon>Sordariomycetidae</taxon>
        <taxon>Diaporthales</taxon>
        <taxon>Gnomoniaceae</taxon>
        <taxon>Gnomoniopsis</taxon>
    </lineage>
</organism>
<protein>
    <recommendedName>
        <fullName evidence="7">Nineteen complex-related protein 2-domain-containing protein</fullName>
    </recommendedName>
</protein>
<feature type="region of interest" description="Disordered" evidence="4">
    <location>
        <begin position="464"/>
        <end position="502"/>
    </location>
</feature>
<reference evidence="5" key="1">
    <citation type="submission" date="2022-10" db="EMBL/GenBank/DDBJ databases">
        <title>Tapping the CABI collections for fungal endophytes: first genome assemblies for Collariella, Neodidymelliopsis, Ascochyta clinopodiicola, Didymella pomorum, Didymosphaeria variabile, Neocosmospora piperis and Neocucurbitaria cava.</title>
        <authorList>
            <person name="Hill R."/>
        </authorList>
    </citation>
    <scope>NUCLEOTIDE SEQUENCE</scope>
    <source>
        <strain evidence="5">IMI 355082</strain>
    </source>
</reference>
<dbReference type="GO" id="GO:0000390">
    <property type="term" value="P:spliceosomal complex disassembly"/>
    <property type="evidence" value="ECO:0007669"/>
    <property type="project" value="InterPro"/>
</dbReference>
<dbReference type="PANTHER" id="PTHR12214">
    <property type="entry name" value="GC-RICH SEQUENCE DNA-BINDING FACTOR"/>
    <property type="match status" value="1"/>
</dbReference>
<dbReference type="OrthoDB" id="429427at2759"/>
<evidence type="ECO:0000256" key="4">
    <source>
        <dbReference type="SAM" id="MobiDB-lite"/>
    </source>
</evidence>
<evidence type="ECO:0008006" key="7">
    <source>
        <dbReference type="Google" id="ProtNLM"/>
    </source>
</evidence>
<feature type="region of interest" description="Disordered" evidence="4">
    <location>
        <begin position="1"/>
        <end position="172"/>
    </location>
</feature>
<dbReference type="AlphaFoldDB" id="A0A9W9D1V6"/>
<feature type="coiled-coil region" evidence="3">
    <location>
        <begin position="401"/>
        <end position="428"/>
    </location>
</feature>
<dbReference type="InterPro" id="IPR012890">
    <property type="entry name" value="GCFC2-like"/>
</dbReference>
<dbReference type="InterPro" id="IPR028211">
    <property type="entry name" value="Ntr2"/>
</dbReference>
<evidence type="ECO:0000313" key="5">
    <source>
        <dbReference type="EMBL" id="KAJ4397877.1"/>
    </source>
</evidence>
<dbReference type="Pfam" id="PF15458">
    <property type="entry name" value="NTR2"/>
    <property type="match status" value="1"/>
</dbReference>
<dbReference type="Proteomes" id="UP001140453">
    <property type="component" value="Unassembled WGS sequence"/>
</dbReference>
<proteinExistence type="predicted"/>
<evidence type="ECO:0000313" key="6">
    <source>
        <dbReference type="Proteomes" id="UP001140453"/>
    </source>
</evidence>
<feature type="compositionally biased region" description="Polar residues" evidence="4">
    <location>
        <begin position="138"/>
        <end position="161"/>
    </location>
</feature>
<evidence type="ECO:0000256" key="1">
    <source>
        <dbReference type="ARBA" id="ARBA00004123"/>
    </source>
</evidence>
<comment type="caution">
    <text evidence="5">The sequence shown here is derived from an EMBL/GenBank/DDBJ whole genome shotgun (WGS) entry which is preliminary data.</text>
</comment>
<feature type="region of interest" description="Disordered" evidence="4">
    <location>
        <begin position="325"/>
        <end position="348"/>
    </location>
</feature>
<dbReference type="GO" id="GO:0071008">
    <property type="term" value="C:U2-type post-mRNA release spliceosomal complex"/>
    <property type="evidence" value="ECO:0007669"/>
    <property type="project" value="InterPro"/>
</dbReference>
<accession>A0A9W9D1V6</accession>
<gene>
    <name evidence="5" type="ORF">N0V93_002114</name>
</gene>
<keyword evidence="3" id="KW-0175">Coiled coil</keyword>
<dbReference type="GO" id="GO:0003677">
    <property type="term" value="F:DNA binding"/>
    <property type="evidence" value="ECO:0007669"/>
    <property type="project" value="InterPro"/>
</dbReference>
<dbReference type="PANTHER" id="PTHR12214:SF0">
    <property type="entry name" value="LD29489P"/>
    <property type="match status" value="1"/>
</dbReference>
<evidence type="ECO:0000256" key="3">
    <source>
        <dbReference type="SAM" id="Coils"/>
    </source>
</evidence>
<keyword evidence="6" id="KW-1185">Reference proteome</keyword>
<dbReference type="EMBL" id="JAPEVB010000001">
    <property type="protein sequence ID" value="KAJ4397877.1"/>
    <property type="molecule type" value="Genomic_DNA"/>
</dbReference>
<feature type="compositionally biased region" description="Basic residues" evidence="4">
    <location>
        <begin position="1"/>
        <end position="10"/>
    </location>
</feature>
<name>A0A9W9D1V6_9PEZI</name>